<accession>G8TVA8</accession>
<dbReference type="SUPFAM" id="SSF51905">
    <property type="entry name" value="FAD/NAD(P)-binding domain"/>
    <property type="match status" value="1"/>
</dbReference>
<dbReference type="PATRIC" id="fig|679936.5.peg.1310"/>
<dbReference type="GO" id="GO:0016491">
    <property type="term" value="F:oxidoreductase activity"/>
    <property type="evidence" value="ECO:0007669"/>
    <property type="project" value="UniProtKB-KW"/>
</dbReference>
<feature type="domain" description="FAD/NAD(P)-binding" evidence="3">
    <location>
        <begin position="2"/>
        <end position="109"/>
    </location>
</feature>
<evidence type="ECO:0000259" key="3">
    <source>
        <dbReference type="Pfam" id="PF07992"/>
    </source>
</evidence>
<dbReference type="PRINTS" id="PR00368">
    <property type="entry name" value="FADPNR"/>
</dbReference>
<dbReference type="AlphaFoldDB" id="G8TVA8"/>
<organism evidence="4 5">
    <name type="scientific">Sulfobacillus acidophilus (strain ATCC 700253 / DSM 10332 / NAL)</name>
    <dbReference type="NCBI Taxonomy" id="679936"/>
    <lineage>
        <taxon>Bacteria</taxon>
        <taxon>Bacillati</taxon>
        <taxon>Bacillota</taxon>
        <taxon>Clostridia</taxon>
        <taxon>Eubacteriales</taxon>
        <taxon>Clostridiales Family XVII. Incertae Sedis</taxon>
        <taxon>Sulfobacillus</taxon>
    </lineage>
</organism>
<dbReference type="Pfam" id="PF07992">
    <property type="entry name" value="Pyr_redox_2"/>
    <property type="match status" value="1"/>
</dbReference>
<gene>
    <name evidence="4" type="ordered locus">Sulac_1250</name>
</gene>
<dbReference type="KEGG" id="sap:Sulac_1250"/>
<protein>
    <submittedName>
        <fullName evidence="4">FAD-dependent pyridine nucleotide-disulfide oxidoreductase</fullName>
    </submittedName>
</protein>
<keyword evidence="1" id="KW-0285">Flavoprotein</keyword>
<evidence type="ECO:0000256" key="2">
    <source>
        <dbReference type="ARBA" id="ARBA00023002"/>
    </source>
</evidence>
<dbReference type="InterPro" id="IPR050097">
    <property type="entry name" value="Ferredoxin-NADP_redctase_2"/>
</dbReference>
<dbReference type="InterPro" id="IPR036188">
    <property type="entry name" value="FAD/NAD-bd_sf"/>
</dbReference>
<dbReference type="Proteomes" id="UP000005439">
    <property type="component" value="Chromosome"/>
</dbReference>
<reference evidence="5" key="1">
    <citation type="submission" date="2011-12" db="EMBL/GenBank/DDBJ databases">
        <title>The complete genome of chromosome of Sulfobacillus acidophilus DSM 10332.</title>
        <authorList>
            <person name="Lucas S."/>
            <person name="Han J."/>
            <person name="Lapidus A."/>
            <person name="Bruce D."/>
            <person name="Goodwin L."/>
            <person name="Pitluck S."/>
            <person name="Peters L."/>
            <person name="Kyrpides N."/>
            <person name="Mavromatis K."/>
            <person name="Ivanova N."/>
            <person name="Mikhailova N."/>
            <person name="Chertkov O."/>
            <person name="Saunders E."/>
            <person name="Detter J.C."/>
            <person name="Tapia R."/>
            <person name="Han C."/>
            <person name="Land M."/>
            <person name="Hauser L."/>
            <person name="Markowitz V."/>
            <person name="Cheng J.-F."/>
            <person name="Hugenholtz P."/>
            <person name="Woyke T."/>
            <person name="Wu D."/>
            <person name="Pukall R."/>
            <person name="Gehrich-Schroeter G."/>
            <person name="Schneider S."/>
            <person name="Klenk H.-P."/>
            <person name="Eisen J.A."/>
        </authorList>
    </citation>
    <scope>NUCLEOTIDE SEQUENCE [LARGE SCALE GENOMIC DNA]</scope>
    <source>
        <strain evidence="5">ATCC 700253 / DSM 10332 / NAL</strain>
    </source>
</reference>
<evidence type="ECO:0000313" key="5">
    <source>
        <dbReference type="Proteomes" id="UP000005439"/>
    </source>
</evidence>
<dbReference type="Gene3D" id="3.50.50.60">
    <property type="entry name" value="FAD/NAD(P)-binding domain"/>
    <property type="match status" value="1"/>
</dbReference>
<evidence type="ECO:0000313" key="4">
    <source>
        <dbReference type="EMBL" id="AEW04748.1"/>
    </source>
</evidence>
<dbReference type="EMBL" id="CP003179">
    <property type="protein sequence ID" value="AEW04748.1"/>
    <property type="molecule type" value="Genomic_DNA"/>
</dbReference>
<sequence>MYDVAVIGAGPAGASAAMFLAKAGLKTLMLDNGLSVTRRALIKNHYGAPEITGPDLVDTGKNQAAQLGAEIMTADVTNLTHQDDHLVIETDHGTYEARQVILATGLYTDLAERIGVKTKPGTEPRIKTIIDVTPEGKTSMEGVWAAGTVAGVSMHTIITAGDGAKVAINLLSELKGARYVDHDVYKPAE</sequence>
<keyword evidence="5" id="KW-1185">Reference proteome</keyword>
<dbReference type="HOGENOM" id="CLU_068376_1_0_9"/>
<evidence type="ECO:0000256" key="1">
    <source>
        <dbReference type="ARBA" id="ARBA00022630"/>
    </source>
</evidence>
<dbReference type="STRING" id="679936.Sulac_1250"/>
<proteinExistence type="predicted"/>
<dbReference type="PANTHER" id="PTHR48105">
    <property type="entry name" value="THIOREDOXIN REDUCTASE 1-RELATED-RELATED"/>
    <property type="match status" value="1"/>
</dbReference>
<name>G8TVA8_SULAD</name>
<reference evidence="4 5" key="2">
    <citation type="journal article" date="2012" name="Stand. Genomic Sci.">
        <title>Complete genome sequence of the moderately thermophilic mineral-sulfide-oxidizing firmicute Sulfobacillus acidophilus type strain (NAL(T)).</title>
        <authorList>
            <person name="Anderson I."/>
            <person name="Chertkov O."/>
            <person name="Chen A."/>
            <person name="Saunders E."/>
            <person name="Lapidus A."/>
            <person name="Nolan M."/>
            <person name="Lucas S."/>
            <person name="Hammon N."/>
            <person name="Deshpande S."/>
            <person name="Cheng J.F."/>
            <person name="Han C."/>
            <person name="Tapia R."/>
            <person name="Goodwin L.A."/>
            <person name="Pitluck S."/>
            <person name="Liolios K."/>
            <person name="Pagani I."/>
            <person name="Ivanova N."/>
            <person name="Mikhailova N."/>
            <person name="Pati A."/>
            <person name="Palaniappan K."/>
            <person name="Land M."/>
            <person name="Pan C."/>
            <person name="Rohde M."/>
            <person name="Pukall R."/>
            <person name="Goker M."/>
            <person name="Detter J.C."/>
            <person name="Woyke T."/>
            <person name="Bristow J."/>
            <person name="Eisen J.A."/>
            <person name="Markowitz V."/>
            <person name="Hugenholtz P."/>
            <person name="Kyrpides N.C."/>
            <person name="Klenk H.P."/>
            <person name="Mavromatis K."/>
        </authorList>
    </citation>
    <scope>NUCLEOTIDE SEQUENCE [LARGE SCALE GENOMIC DNA]</scope>
    <source>
        <strain evidence="5">ATCC 700253 / DSM 10332 / NAL</strain>
    </source>
</reference>
<dbReference type="InterPro" id="IPR023753">
    <property type="entry name" value="FAD/NAD-binding_dom"/>
</dbReference>
<dbReference type="PRINTS" id="PR00469">
    <property type="entry name" value="PNDRDTASEII"/>
</dbReference>
<keyword evidence="2" id="KW-0560">Oxidoreductase</keyword>